<keyword evidence="10" id="KW-1185">Reference proteome</keyword>
<evidence type="ECO:0000313" key="10">
    <source>
        <dbReference type="Proteomes" id="UP000675781"/>
    </source>
</evidence>
<evidence type="ECO:0000313" key="9">
    <source>
        <dbReference type="EMBL" id="MBR7838596.1"/>
    </source>
</evidence>
<dbReference type="InterPro" id="IPR050808">
    <property type="entry name" value="Phage_Integrase"/>
</dbReference>
<feature type="region of interest" description="Disordered" evidence="6">
    <location>
        <begin position="409"/>
        <end position="428"/>
    </location>
</feature>
<dbReference type="EMBL" id="JAGSOG010000306">
    <property type="protein sequence ID" value="MBR7838596.1"/>
    <property type="molecule type" value="Genomic_DNA"/>
</dbReference>
<evidence type="ECO:0000256" key="6">
    <source>
        <dbReference type="SAM" id="MobiDB-lite"/>
    </source>
</evidence>
<reference evidence="9" key="1">
    <citation type="submission" date="2021-04" db="EMBL/GenBank/DDBJ databases">
        <title>Genome based classification of Actinospica acidithermotolerans sp. nov., an actinobacterium isolated from an Indonesian hot spring.</title>
        <authorList>
            <person name="Kusuma A.B."/>
            <person name="Putra K.E."/>
            <person name="Nafisah S."/>
            <person name="Loh J."/>
            <person name="Nouioui I."/>
            <person name="Goodfellow M."/>
        </authorList>
    </citation>
    <scope>NUCLEOTIDE SEQUENCE</scope>
    <source>
        <strain evidence="9">CSCA 57</strain>
    </source>
</reference>
<evidence type="ECO:0000256" key="1">
    <source>
        <dbReference type="ARBA" id="ARBA00008857"/>
    </source>
</evidence>
<feature type="domain" description="Tyr recombinase" evidence="7">
    <location>
        <begin position="164"/>
        <end position="377"/>
    </location>
</feature>
<gene>
    <name evidence="9" type="ORF">KDL01_35340</name>
</gene>
<dbReference type="GO" id="GO:0003677">
    <property type="term" value="F:DNA binding"/>
    <property type="evidence" value="ECO:0007669"/>
    <property type="project" value="UniProtKB-UniRule"/>
</dbReference>
<name>A0A941EX54_9ACTN</name>
<comment type="caution">
    <text evidence="9">The sequence shown here is derived from an EMBL/GenBank/DDBJ whole genome shotgun (WGS) entry which is preliminary data.</text>
</comment>
<dbReference type="PANTHER" id="PTHR30629">
    <property type="entry name" value="PROPHAGE INTEGRASE"/>
    <property type="match status" value="1"/>
</dbReference>
<dbReference type="Gene3D" id="1.10.443.10">
    <property type="entry name" value="Intergrase catalytic core"/>
    <property type="match status" value="1"/>
</dbReference>
<dbReference type="Gene3D" id="1.10.150.130">
    <property type="match status" value="1"/>
</dbReference>
<dbReference type="InterPro" id="IPR011010">
    <property type="entry name" value="DNA_brk_join_enz"/>
</dbReference>
<protein>
    <submittedName>
        <fullName evidence="9">Tyrosine-type recombinase/integrase</fullName>
    </submittedName>
</protein>
<keyword evidence="2" id="KW-0229">DNA integration</keyword>
<evidence type="ECO:0000259" key="7">
    <source>
        <dbReference type="PROSITE" id="PS51898"/>
    </source>
</evidence>
<dbReference type="PROSITE" id="PS51900">
    <property type="entry name" value="CB"/>
    <property type="match status" value="1"/>
</dbReference>
<dbReference type="PROSITE" id="PS51898">
    <property type="entry name" value="TYR_RECOMBINASE"/>
    <property type="match status" value="1"/>
</dbReference>
<dbReference type="AlphaFoldDB" id="A0A941EX54"/>
<comment type="similarity">
    <text evidence="1">Belongs to the 'phage' integrase family.</text>
</comment>
<proteinExistence type="inferred from homology"/>
<dbReference type="SUPFAM" id="SSF56349">
    <property type="entry name" value="DNA breaking-rejoining enzymes"/>
    <property type="match status" value="1"/>
</dbReference>
<keyword evidence="4" id="KW-0233">DNA recombination</keyword>
<evidence type="ECO:0000256" key="3">
    <source>
        <dbReference type="ARBA" id="ARBA00023125"/>
    </source>
</evidence>
<dbReference type="InterPro" id="IPR010998">
    <property type="entry name" value="Integrase_recombinase_N"/>
</dbReference>
<dbReference type="GO" id="GO:0015074">
    <property type="term" value="P:DNA integration"/>
    <property type="evidence" value="ECO:0007669"/>
    <property type="project" value="UniProtKB-KW"/>
</dbReference>
<dbReference type="InterPro" id="IPR044068">
    <property type="entry name" value="CB"/>
</dbReference>
<evidence type="ECO:0000256" key="2">
    <source>
        <dbReference type="ARBA" id="ARBA00022908"/>
    </source>
</evidence>
<dbReference type="RefSeq" id="WP_212533049.1">
    <property type="nucleotide sequence ID" value="NZ_JAGSOG010000306.1"/>
</dbReference>
<evidence type="ECO:0000259" key="8">
    <source>
        <dbReference type="PROSITE" id="PS51900"/>
    </source>
</evidence>
<keyword evidence="3 5" id="KW-0238">DNA-binding</keyword>
<dbReference type="Pfam" id="PF14659">
    <property type="entry name" value="Phage_int_SAM_3"/>
    <property type="match status" value="1"/>
</dbReference>
<dbReference type="GO" id="GO:0006310">
    <property type="term" value="P:DNA recombination"/>
    <property type="evidence" value="ECO:0007669"/>
    <property type="project" value="UniProtKB-KW"/>
</dbReference>
<organism evidence="9 10">
    <name type="scientific">Actinospica durhamensis</name>
    <dbReference type="NCBI Taxonomy" id="1508375"/>
    <lineage>
        <taxon>Bacteria</taxon>
        <taxon>Bacillati</taxon>
        <taxon>Actinomycetota</taxon>
        <taxon>Actinomycetes</taxon>
        <taxon>Catenulisporales</taxon>
        <taxon>Actinospicaceae</taxon>
        <taxon>Actinospica</taxon>
    </lineage>
</organism>
<feature type="domain" description="Core-binding (CB)" evidence="8">
    <location>
        <begin position="63"/>
        <end position="143"/>
    </location>
</feature>
<dbReference type="InterPro" id="IPR004107">
    <property type="entry name" value="Integrase_SAM-like_N"/>
</dbReference>
<sequence>MAGVVMAYVERCGKVWRARWLLADGRRYGSRSGFAVKWEAKHFADAREVAERAAAQAESVSGVTLGAWWERWLPAQDLAPATLENYAQQFRRHIAPRFATVAIGQITALDLAGFARGLRGRGLSPSSVSVVMSVLRDLLADAAADGMIAAAPAMPGRGRNRRGPGPGRAGRALELEAVLEVCARLAPQDALMVIVAAFTGMRWGEVCAMRCAFLHLPQADTGPGEGDAAWYEVDARIGAVHEDVHARRFFGPPKGGHGRTVDLPPFLAAALAGHIQATAGRELLFVNARGEPIRHSDWLARWHPACDGVTGRGRPARARTGPCPGARFHDLRHTHATMLAELAVPEALRDERLGHHPPGVRSLYTHTTSAMRAAMLSQLERRWIQVVARAGLDMERVFVDRGGDAVARYGSRSSGSSSARCGREAAAG</sequence>
<accession>A0A941EX54</accession>
<dbReference type="Proteomes" id="UP000675781">
    <property type="component" value="Unassembled WGS sequence"/>
</dbReference>
<dbReference type="Pfam" id="PF00589">
    <property type="entry name" value="Phage_integrase"/>
    <property type="match status" value="1"/>
</dbReference>
<evidence type="ECO:0000256" key="4">
    <source>
        <dbReference type="ARBA" id="ARBA00023172"/>
    </source>
</evidence>
<dbReference type="PANTHER" id="PTHR30629:SF2">
    <property type="entry name" value="PROPHAGE INTEGRASE INTS-RELATED"/>
    <property type="match status" value="1"/>
</dbReference>
<dbReference type="InterPro" id="IPR002104">
    <property type="entry name" value="Integrase_catalytic"/>
</dbReference>
<dbReference type="InterPro" id="IPR013762">
    <property type="entry name" value="Integrase-like_cat_sf"/>
</dbReference>
<evidence type="ECO:0000256" key="5">
    <source>
        <dbReference type="PROSITE-ProRule" id="PRU01248"/>
    </source>
</evidence>